<keyword evidence="5" id="KW-1003">Cell membrane</keyword>
<gene>
    <name evidence="14" type="primary">malF</name>
    <name evidence="14" type="ORF">JI62_08745</name>
</gene>
<evidence type="ECO:0000256" key="8">
    <source>
        <dbReference type="ARBA" id="ARBA00022692"/>
    </source>
</evidence>
<evidence type="ECO:0000256" key="6">
    <source>
        <dbReference type="ARBA" id="ARBA00022519"/>
    </source>
</evidence>
<dbReference type="RefSeq" id="WP_088699807.1">
    <property type="nucleotide sequence ID" value="NZ_JPUA01000026.1"/>
</dbReference>
<dbReference type="OrthoDB" id="9785347at2"/>
<feature type="transmembrane region" description="Helical" evidence="11">
    <location>
        <begin position="382"/>
        <end position="403"/>
    </location>
</feature>
<dbReference type="CDD" id="cd06261">
    <property type="entry name" value="TM_PBP2"/>
    <property type="match status" value="1"/>
</dbReference>
<keyword evidence="4 11" id="KW-0813">Transport</keyword>
<evidence type="ECO:0000313" key="14">
    <source>
        <dbReference type="EMBL" id="OWV29821.1"/>
    </source>
</evidence>
<dbReference type="PANTHER" id="PTHR47314">
    <property type="entry name" value="MALTOSE/MALTODEXTRIN TRANSPORT SYSTEM PERMEASE PROTEIN MALF"/>
    <property type="match status" value="1"/>
</dbReference>
<dbReference type="PANTHER" id="PTHR47314:SF1">
    <property type="entry name" value="MALTOSE_MALTODEXTRIN TRANSPORT SYSTEM PERMEASE PROTEIN MALF"/>
    <property type="match status" value="1"/>
</dbReference>
<evidence type="ECO:0000256" key="3">
    <source>
        <dbReference type="ARBA" id="ARBA00009047"/>
    </source>
</evidence>
<evidence type="ECO:0000256" key="2">
    <source>
        <dbReference type="ARBA" id="ARBA00004429"/>
    </source>
</evidence>
<dbReference type="Pfam" id="PF20872">
    <property type="entry name" value="MalF_N_TM"/>
    <property type="match status" value="1"/>
</dbReference>
<organism evidence="14 15">
    <name type="scientific">Halomonas campaniensis</name>
    <dbReference type="NCBI Taxonomy" id="213554"/>
    <lineage>
        <taxon>Bacteria</taxon>
        <taxon>Pseudomonadati</taxon>
        <taxon>Pseudomonadota</taxon>
        <taxon>Gammaproteobacteria</taxon>
        <taxon>Oceanospirillales</taxon>
        <taxon>Halomonadaceae</taxon>
        <taxon>Halomonas</taxon>
    </lineage>
</organism>
<sequence>MFTTNASRGLPRHRSRHVAERYSRWAMRSVIGLMVLALLWLVMAFYLHGQWVFALLFLVLGTSLGVVFSRRSLMSHRYIFPAVAGLGVFVMFPLVYTVGISFSNYSSDNLLSQERVRAQLTAQSYQAEGAAFSYSLYQQDELVRLYLESDAPAGDNDRLLSAAINLTNSEVRRAPTQAVDGPPEGEPLPMRAAIQARDALQALRLQTPGGTELRMAGLRQFAPMIDRYEIRDNGSLYDQQEGQVLTPDNDIGFFVTENGERITPGWPVNVGFTNYSKIFTDPDIRGPFMQIFVWTFVFAGLTVLFTLAVGFVLASLLQWDQLKGKAVYRTLLILPYAVPAFISILIFKGMFNQHFGEVNMILEALFGISPEWFTDPWLARTMLLIVNTWLGYPYMLLLCMGLIQSIPGDLYEASAVDGGGPITNLMKITLPLIIKPLTPLLIAAFAFNFNNFVLIALLTGGSPDILGASTPAGTTDLLVSYTYRIAFQDAGQNFGLAAAIATLIFLLVVGMSVVNLRLSKVKV</sequence>
<dbReference type="InterPro" id="IPR000515">
    <property type="entry name" value="MetI-like"/>
</dbReference>
<evidence type="ECO:0000256" key="9">
    <source>
        <dbReference type="ARBA" id="ARBA00022989"/>
    </source>
</evidence>
<evidence type="ECO:0000256" key="7">
    <source>
        <dbReference type="ARBA" id="ARBA00022597"/>
    </source>
</evidence>
<keyword evidence="8 11" id="KW-0812">Transmembrane</keyword>
<comment type="caution">
    <text evidence="14">The sequence shown here is derived from an EMBL/GenBank/DDBJ whole genome shotgun (WGS) entry which is preliminary data.</text>
</comment>
<evidence type="ECO:0000256" key="11">
    <source>
        <dbReference type="RuleBase" id="RU363032"/>
    </source>
</evidence>
<name>A0A246S0B1_9GAMM</name>
<evidence type="ECO:0000259" key="13">
    <source>
        <dbReference type="PROSITE" id="PS50928"/>
    </source>
</evidence>
<feature type="transmembrane region" description="Helical" evidence="11">
    <location>
        <begin position="437"/>
        <end position="458"/>
    </location>
</feature>
<dbReference type="InterPro" id="IPR035906">
    <property type="entry name" value="MetI-like_sf"/>
</dbReference>
<dbReference type="AlphaFoldDB" id="A0A246S0B1"/>
<feature type="transmembrane region" description="Helical" evidence="11">
    <location>
        <begin position="494"/>
        <end position="516"/>
    </location>
</feature>
<dbReference type="Pfam" id="PF00528">
    <property type="entry name" value="BPD_transp_1"/>
    <property type="match status" value="1"/>
</dbReference>
<dbReference type="InterPro" id="IPR047103">
    <property type="entry name" value="MalF_P2_sf"/>
</dbReference>
<feature type="transmembrane region" description="Helical" evidence="11">
    <location>
        <begin position="51"/>
        <end position="68"/>
    </location>
</feature>
<dbReference type="InterPro" id="IPR035277">
    <property type="entry name" value="MalF_N"/>
</dbReference>
<dbReference type="InterPro" id="IPR029345">
    <property type="entry name" value="MalF_P2"/>
</dbReference>
<comment type="similarity">
    <text evidence="3 12">Belongs to the binding-protein-dependent transport system permease family. MalFG subfamily.</text>
</comment>
<dbReference type="NCBIfam" id="NF008232">
    <property type="entry name" value="PRK10999.1"/>
    <property type="match status" value="1"/>
</dbReference>
<keyword evidence="7 12" id="KW-0762">Sugar transport</keyword>
<evidence type="ECO:0000313" key="15">
    <source>
        <dbReference type="Proteomes" id="UP000197334"/>
    </source>
</evidence>
<dbReference type="GO" id="GO:0042956">
    <property type="term" value="P:maltodextrin transmembrane transport"/>
    <property type="evidence" value="ECO:0007669"/>
    <property type="project" value="TreeGrafter"/>
</dbReference>
<evidence type="ECO:0000256" key="1">
    <source>
        <dbReference type="ARBA" id="ARBA00002264"/>
    </source>
</evidence>
<keyword evidence="10 11" id="KW-0472">Membrane</keyword>
<keyword evidence="9 11" id="KW-1133">Transmembrane helix</keyword>
<feature type="transmembrane region" description="Helical" evidence="11">
    <location>
        <begin position="25"/>
        <end position="45"/>
    </location>
</feature>
<dbReference type="Gene3D" id="1.20.58.370">
    <property type="entry name" value="MalF N-terminal region-like"/>
    <property type="match status" value="1"/>
</dbReference>
<dbReference type="FunFam" id="1.10.3720.10:FF:000030">
    <property type="entry name" value="Maltose ABC transporter permease MalF"/>
    <property type="match status" value="1"/>
</dbReference>
<accession>A0A246S0B1</accession>
<keyword evidence="15" id="KW-1185">Reference proteome</keyword>
<dbReference type="STRING" id="213554.FF32_12960"/>
<protein>
    <recommendedName>
        <fullName evidence="12">Maltose/maltodextrin transport system permease protein</fullName>
    </recommendedName>
</protein>
<dbReference type="InterPro" id="IPR048464">
    <property type="entry name" value="MalF_N_TM"/>
</dbReference>
<dbReference type="Gene3D" id="1.10.3720.10">
    <property type="entry name" value="MetI-like"/>
    <property type="match status" value="1"/>
</dbReference>
<feature type="transmembrane region" description="Helical" evidence="11">
    <location>
        <begin position="80"/>
        <end position="102"/>
    </location>
</feature>
<feature type="transmembrane region" description="Helical" evidence="11">
    <location>
        <begin position="291"/>
        <end position="314"/>
    </location>
</feature>
<dbReference type="GO" id="GO:0015423">
    <property type="term" value="F:ABC-type maltose transporter activity"/>
    <property type="evidence" value="ECO:0007669"/>
    <property type="project" value="TreeGrafter"/>
</dbReference>
<comment type="function">
    <text evidence="1 12">Part of the ABC transporter complex MalEFGK involved in maltose/maltodextrin import. Probably responsible for the translocation of the substrate across the membrane.</text>
</comment>
<feature type="transmembrane region" description="Helical" evidence="11">
    <location>
        <begin position="326"/>
        <end position="347"/>
    </location>
</feature>
<comment type="subunit">
    <text evidence="12">The complex is composed of two ATP-binding proteins (MalK), two transmembrane proteins (MalG and MalF) and a solute-binding protein (MalE).</text>
</comment>
<evidence type="ECO:0000256" key="5">
    <source>
        <dbReference type="ARBA" id="ARBA00022475"/>
    </source>
</evidence>
<dbReference type="SUPFAM" id="SSF161098">
    <property type="entry name" value="MetI-like"/>
    <property type="match status" value="1"/>
</dbReference>
<evidence type="ECO:0000256" key="4">
    <source>
        <dbReference type="ARBA" id="ARBA00022448"/>
    </source>
</evidence>
<keyword evidence="6 12" id="KW-0997">Cell inner membrane</keyword>
<dbReference type="Pfam" id="PF14785">
    <property type="entry name" value="MalF_P2"/>
    <property type="match status" value="1"/>
</dbReference>
<proteinExistence type="inferred from homology"/>
<evidence type="ECO:0000256" key="10">
    <source>
        <dbReference type="ARBA" id="ARBA00023136"/>
    </source>
</evidence>
<dbReference type="Gene3D" id="2.40.430.10">
    <property type="entry name" value="D-maltodextrin-binding protein, MBP"/>
    <property type="match status" value="1"/>
</dbReference>
<feature type="domain" description="ABC transmembrane type-1" evidence="13">
    <location>
        <begin position="292"/>
        <end position="515"/>
    </location>
</feature>
<evidence type="ECO:0000256" key="12">
    <source>
        <dbReference type="RuleBase" id="RU367050"/>
    </source>
</evidence>
<dbReference type="SUPFAM" id="SSF160964">
    <property type="entry name" value="MalF N-terminal region-like"/>
    <property type="match status" value="1"/>
</dbReference>
<reference evidence="14 15" key="1">
    <citation type="submission" date="2014-08" db="EMBL/GenBank/DDBJ databases">
        <title>Draft genome sequence of a novel L-asparaginase producing marine bacterium, Halomonas campaniensis.</title>
        <authorList>
            <person name="Sundarakrishnan B."/>
            <person name="Moushumi Priya A."/>
            <person name="Raman G."/>
            <person name="Sakthivel N."/>
            <person name="Park S."/>
            <person name="Jayachandran S."/>
        </authorList>
    </citation>
    <scope>NUCLEOTIDE SEQUENCE [LARGE SCALE GENOMIC DNA]</scope>
    <source>
        <strain evidence="14 15">SK03</strain>
    </source>
</reference>
<dbReference type="Gene3D" id="3.10.650.10">
    <property type="entry name" value="MalF N-terminal region-like"/>
    <property type="match status" value="1"/>
</dbReference>
<dbReference type="GO" id="GO:1990060">
    <property type="term" value="C:maltose transport complex"/>
    <property type="evidence" value="ECO:0007669"/>
    <property type="project" value="TreeGrafter"/>
</dbReference>
<dbReference type="Proteomes" id="UP000197334">
    <property type="component" value="Unassembled WGS sequence"/>
</dbReference>
<dbReference type="EMBL" id="JPUA01000026">
    <property type="protein sequence ID" value="OWV29821.1"/>
    <property type="molecule type" value="Genomic_DNA"/>
</dbReference>
<dbReference type="PROSITE" id="PS50928">
    <property type="entry name" value="ABC_TM1"/>
    <property type="match status" value="1"/>
</dbReference>
<comment type="subcellular location">
    <subcellularLocation>
        <location evidence="2 12">Cell inner membrane</location>
        <topology evidence="2 12">Multi-pass membrane protein</topology>
    </subcellularLocation>
    <subcellularLocation>
        <location evidence="11">Cell membrane</location>
        <topology evidence="11">Multi-pass membrane protein</topology>
    </subcellularLocation>
</comment>